<gene>
    <name evidence="1" type="ORF">RY831_15270</name>
</gene>
<dbReference type="EMBL" id="JAWIIV010000011">
    <property type="protein sequence ID" value="MEC4720522.1"/>
    <property type="molecule type" value="Genomic_DNA"/>
</dbReference>
<dbReference type="Proteomes" id="UP001352263">
    <property type="component" value="Unassembled WGS sequence"/>
</dbReference>
<accession>A0ABU6JB83</accession>
<protein>
    <submittedName>
        <fullName evidence="1">Uncharacterized protein</fullName>
    </submittedName>
</protein>
<reference evidence="1 2" key="1">
    <citation type="submission" date="2023-10" db="EMBL/GenBank/DDBJ databases">
        <title>Noviherbaspirillum sp. CPCC 100848 genome assembly.</title>
        <authorList>
            <person name="Li X.Y."/>
            <person name="Fang X.M."/>
        </authorList>
    </citation>
    <scope>NUCLEOTIDE SEQUENCE [LARGE SCALE GENOMIC DNA]</scope>
    <source>
        <strain evidence="1 2">CPCC 100848</strain>
    </source>
</reference>
<proteinExistence type="predicted"/>
<comment type="caution">
    <text evidence="1">The sequence shown here is derived from an EMBL/GenBank/DDBJ whole genome shotgun (WGS) entry which is preliminary data.</text>
</comment>
<organism evidence="1 2">
    <name type="scientific">Noviherbaspirillum album</name>
    <dbReference type="NCBI Taxonomy" id="3080276"/>
    <lineage>
        <taxon>Bacteria</taxon>
        <taxon>Pseudomonadati</taxon>
        <taxon>Pseudomonadota</taxon>
        <taxon>Betaproteobacteria</taxon>
        <taxon>Burkholderiales</taxon>
        <taxon>Oxalobacteraceae</taxon>
        <taxon>Noviherbaspirillum</taxon>
    </lineage>
</organism>
<name>A0ABU6JB83_9BURK</name>
<dbReference type="RefSeq" id="WP_326507240.1">
    <property type="nucleotide sequence ID" value="NZ_JAWIIV010000011.1"/>
</dbReference>
<keyword evidence="2" id="KW-1185">Reference proteome</keyword>
<evidence type="ECO:0000313" key="1">
    <source>
        <dbReference type="EMBL" id="MEC4720522.1"/>
    </source>
</evidence>
<evidence type="ECO:0000313" key="2">
    <source>
        <dbReference type="Proteomes" id="UP001352263"/>
    </source>
</evidence>
<sequence>MLPLDAKRNTESYSYPNGMLNIGWIAGVLRHPGNGTCFIQQTASENHMIPIEFDPRKSPIPRDVKELDIVMAYCHVSGFKDGDQRSLRLRAIRFEAANTMHMDKRFIEDLVKKWETKVHDAAKRTATPEAIKALQATQPQSIQERLSAFDWRVMQMNRNASNQVRLAGFVQAKSLERNRVIDGKPVNDRLVVLLRQTEDPDKCIPIRWYSRNLEPLANMLRRGLPIVVSGEVRLDVKSVGAPDPESGVAPVSKVPFIQAKDLPGPVPPDSDMIRIDPWWAVELFNNLGKPAASAAPAQDEASKAAEFAAQFQTANVQPES</sequence>